<feature type="signal peptide" evidence="1">
    <location>
        <begin position="1"/>
        <end position="22"/>
    </location>
</feature>
<organism evidence="2 3">
    <name type="scientific">Metamycoplasma subdolum</name>
    <dbReference type="NCBI Taxonomy" id="92407"/>
    <lineage>
        <taxon>Bacteria</taxon>
        <taxon>Bacillati</taxon>
        <taxon>Mycoplasmatota</taxon>
        <taxon>Mycoplasmoidales</taxon>
        <taxon>Metamycoplasmataceae</taxon>
        <taxon>Metamycoplasma</taxon>
    </lineage>
</organism>
<name>A0A3L9ZYH8_9BACT</name>
<dbReference type="EMBL" id="REFI01000009">
    <property type="protein sequence ID" value="RMA77500.1"/>
    <property type="molecule type" value="Genomic_DNA"/>
</dbReference>
<accession>A0A3L9ZYH8</accession>
<reference evidence="2 3" key="1">
    <citation type="submission" date="2018-10" db="EMBL/GenBank/DDBJ databases">
        <title>Genomic Encyclopedia of Archaeal and Bacterial Type Strains, Phase II (KMG-II): from individual species to whole genera.</title>
        <authorList>
            <person name="Goeker M."/>
        </authorList>
    </citation>
    <scope>NUCLEOTIDE SEQUENCE [LARGE SCALE GENOMIC DNA]</scope>
    <source>
        <strain evidence="2 3">ATCC 29870</strain>
    </source>
</reference>
<comment type="caution">
    <text evidence="2">The sequence shown here is derived from an EMBL/GenBank/DDBJ whole genome shotgun (WGS) entry which is preliminary data.</text>
</comment>
<dbReference type="AlphaFoldDB" id="A0A3L9ZYH8"/>
<keyword evidence="3" id="KW-1185">Reference proteome</keyword>
<keyword evidence="1" id="KW-0732">Signal</keyword>
<dbReference type="Proteomes" id="UP000267246">
    <property type="component" value="Unassembled WGS sequence"/>
</dbReference>
<feature type="chain" id="PRO_5017933142" evidence="1">
    <location>
        <begin position="23"/>
        <end position="863"/>
    </location>
</feature>
<evidence type="ECO:0000313" key="2">
    <source>
        <dbReference type="EMBL" id="RMA77500.1"/>
    </source>
</evidence>
<gene>
    <name evidence="2" type="ORF">JN00_0452</name>
</gene>
<evidence type="ECO:0000256" key="1">
    <source>
        <dbReference type="SAM" id="SignalP"/>
    </source>
</evidence>
<dbReference type="Gene3D" id="1.20.120.1850">
    <property type="entry name" value="Ebh helix bundles repeating unit (S and A modules)"/>
    <property type="match status" value="2"/>
</dbReference>
<protein>
    <submittedName>
        <fullName evidence="2">Uncharacterized protein</fullName>
    </submittedName>
</protein>
<proteinExistence type="predicted"/>
<evidence type="ECO:0000313" key="3">
    <source>
        <dbReference type="Proteomes" id="UP000267246"/>
    </source>
</evidence>
<dbReference type="RefSeq" id="WP_121940913.1">
    <property type="nucleotide sequence ID" value="NZ_CP137846.1"/>
</dbReference>
<dbReference type="OrthoDB" id="399880at2"/>
<sequence>MSKPKFKKLLVLLSLLPATVLPLTSISLKTDKKNNNYELRTTRAQTWQEQAYNSLLSNINSAWWLDQNLKASLLSDLKISDFNITEGTYLNNNALRAYMELFDKTNIDNKDLIIGEMFSFLVNKSLIFMHNPMTLGLKIKKDYSNLPHIGSDYKVFFSIVKQGGIAVGTVFQQFSRFEYLFQDNILSFTNKFKKVHDELKEIDFSYRNLTHDYKYIGSTLEQQRVCKKKVYEIYESLQTFKDYKDVSDALTEILNAKAKLYQKSLDWDVNFFKSKLRNIINSNNSYYYDINLDAILKNKLEELLIWKPDTNDINDFKTQFYSVYYNYFSNLINGKFISRFGYYITPNQRNKLWELPNQPKTLDEFILTKEFNTDLIKQWMILRIDTIFDTYVRINDKMRLIRGLENKYSKRIKSINYIEEADQNKKETYDRKIAEIKNITSIDVSELNHISEEIINAENNLTGTFKIWNFLCNLVPRVEWRKTDTVWQSVMKKEIGEFTGSTPQHWETFKWEDDQVHSKTRYIYNLITNDFKNEYIARRLVNLNNAQKDYYKGLVPNYEASNDKIGDNMMALNKVAIKPWAMQAKELDDYMKRLNDERNQYATVITTDNYLKADQDKKEAYDEAFANSTFIDFKWHSEVSNLRHALFLAKNALNGDANILKDQINASQWTTSSEKTSLIQKADKMTSATIAQTISEVTNDLKVMLQNHLQKLVNLNQAQNDQLKTETGKLTKITELFTQYDKGQTLDQTMKTLKELIVDLKPVFDKPNYKEAEQSKKQAFDNAYQALTFTDGKANDEVLTLIKNANDAKDNLDGLLRVQAEKDKLKLKLIIMPNLTKDKKITLKIKPIKQQVLLILQKLDKKF</sequence>